<protein>
    <submittedName>
        <fullName evidence="1">Uncharacterized protein</fullName>
    </submittedName>
</protein>
<name>A0AAW1MN58_SAPOF</name>
<proteinExistence type="predicted"/>
<dbReference type="EMBL" id="JBDFQZ010000002">
    <property type="protein sequence ID" value="KAK9749945.1"/>
    <property type="molecule type" value="Genomic_DNA"/>
</dbReference>
<comment type="caution">
    <text evidence="1">The sequence shown here is derived from an EMBL/GenBank/DDBJ whole genome shotgun (WGS) entry which is preliminary data.</text>
</comment>
<gene>
    <name evidence="1" type="ORF">RND81_02G160900</name>
</gene>
<evidence type="ECO:0000313" key="2">
    <source>
        <dbReference type="Proteomes" id="UP001443914"/>
    </source>
</evidence>
<sequence>MIVYDSDMVLNVIPVTRGPIAEGPVLIPSTFGRILNKRIYDIPFRTKPELGFKERLLERNDSVLIATNYYLGGSWVLRISNAWDTIYEPPCAVHGYLCEGLGVWPQIPLHPIIKKILCWMNVTICQLTSGVIRFVVAWVWTYMFKGFIISVDDFRPSIC</sequence>
<reference evidence="1" key="1">
    <citation type="submission" date="2024-03" db="EMBL/GenBank/DDBJ databases">
        <title>WGS assembly of Saponaria officinalis var. Norfolk2.</title>
        <authorList>
            <person name="Jenkins J."/>
            <person name="Shu S."/>
            <person name="Grimwood J."/>
            <person name="Barry K."/>
            <person name="Goodstein D."/>
            <person name="Schmutz J."/>
            <person name="Leebens-Mack J."/>
            <person name="Osbourn A."/>
        </authorList>
    </citation>
    <scope>NUCLEOTIDE SEQUENCE [LARGE SCALE GENOMIC DNA]</scope>
    <source>
        <strain evidence="1">JIC</strain>
    </source>
</reference>
<organism evidence="1 2">
    <name type="scientific">Saponaria officinalis</name>
    <name type="common">Common soapwort</name>
    <name type="synonym">Lychnis saponaria</name>
    <dbReference type="NCBI Taxonomy" id="3572"/>
    <lineage>
        <taxon>Eukaryota</taxon>
        <taxon>Viridiplantae</taxon>
        <taxon>Streptophyta</taxon>
        <taxon>Embryophyta</taxon>
        <taxon>Tracheophyta</taxon>
        <taxon>Spermatophyta</taxon>
        <taxon>Magnoliopsida</taxon>
        <taxon>eudicotyledons</taxon>
        <taxon>Gunneridae</taxon>
        <taxon>Pentapetalae</taxon>
        <taxon>Caryophyllales</taxon>
        <taxon>Caryophyllaceae</taxon>
        <taxon>Caryophylleae</taxon>
        <taxon>Saponaria</taxon>
    </lineage>
</organism>
<dbReference type="AlphaFoldDB" id="A0AAW1MN58"/>
<keyword evidence="2" id="KW-1185">Reference proteome</keyword>
<accession>A0AAW1MN58</accession>
<dbReference type="Proteomes" id="UP001443914">
    <property type="component" value="Unassembled WGS sequence"/>
</dbReference>
<evidence type="ECO:0000313" key="1">
    <source>
        <dbReference type="EMBL" id="KAK9749945.1"/>
    </source>
</evidence>